<gene>
    <name evidence="1" type="ORF">PACLA_8A009503</name>
</gene>
<dbReference type="EMBL" id="CACRXK020049559">
    <property type="protein sequence ID" value="CAB4046302.1"/>
    <property type="molecule type" value="Genomic_DNA"/>
</dbReference>
<reference evidence="1" key="1">
    <citation type="submission" date="2020-04" db="EMBL/GenBank/DDBJ databases">
        <authorList>
            <person name="Alioto T."/>
            <person name="Alioto T."/>
            <person name="Gomez Garrido J."/>
        </authorList>
    </citation>
    <scope>NUCLEOTIDE SEQUENCE</scope>
    <source>
        <strain evidence="1">A484AB</strain>
    </source>
</reference>
<keyword evidence="2" id="KW-1185">Reference proteome</keyword>
<feature type="non-terminal residue" evidence="1">
    <location>
        <position position="135"/>
    </location>
</feature>
<accession>A0A7D9MGW6</accession>
<name>A0A7D9MGW6_PARCT</name>
<evidence type="ECO:0000313" key="2">
    <source>
        <dbReference type="Proteomes" id="UP001152795"/>
    </source>
</evidence>
<proteinExistence type="predicted"/>
<dbReference type="AlphaFoldDB" id="A0A7D9MGW6"/>
<comment type="caution">
    <text evidence="1">The sequence shown here is derived from an EMBL/GenBank/DDBJ whole genome shotgun (WGS) entry which is preliminary data.</text>
</comment>
<sequence length="135" mass="13682">MALQGRKLMKPKKQVALKFKTLTLTLALATGINITNGFATEATDAEKVTAFGAAVEDFLKDYKSTVIFKSVEGTGVNEGKASVAGAKGVYNATGGGTSTPAVLGITGGIDLKGDRLQSLATSATALDEATGAVAK</sequence>
<protein>
    <submittedName>
        <fullName evidence="1">Uncharacterized protein</fullName>
    </submittedName>
</protein>
<evidence type="ECO:0000313" key="1">
    <source>
        <dbReference type="EMBL" id="CAB4046302.1"/>
    </source>
</evidence>
<organism evidence="1 2">
    <name type="scientific">Paramuricea clavata</name>
    <name type="common">Red gorgonian</name>
    <name type="synonym">Violescent sea-whip</name>
    <dbReference type="NCBI Taxonomy" id="317549"/>
    <lineage>
        <taxon>Eukaryota</taxon>
        <taxon>Metazoa</taxon>
        <taxon>Cnidaria</taxon>
        <taxon>Anthozoa</taxon>
        <taxon>Octocorallia</taxon>
        <taxon>Malacalcyonacea</taxon>
        <taxon>Plexauridae</taxon>
        <taxon>Paramuricea</taxon>
    </lineage>
</organism>
<dbReference type="Proteomes" id="UP001152795">
    <property type="component" value="Unassembled WGS sequence"/>
</dbReference>